<keyword evidence="3" id="KW-0325">Glycoprotein</keyword>
<keyword evidence="2" id="KW-0677">Repeat</keyword>
<dbReference type="EMBL" id="JAERRI010000001">
    <property type="protein sequence ID" value="MBL1087847.1"/>
    <property type="molecule type" value="Genomic_DNA"/>
</dbReference>
<organism evidence="5 6">
    <name type="scientific">Streptomyces siderophoricus</name>
    <dbReference type="NCBI Taxonomy" id="2802281"/>
    <lineage>
        <taxon>Bacteria</taxon>
        <taxon>Bacillati</taxon>
        <taxon>Actinomycetota</taxon>
        <taxon>Actinomycetes</taxon>
        <taxon>Kitasatosporales</taxon>
        <taxon>Streptomycetaceae</taxon>
        <taxon>Streptomyces</taxon>
    </lineage>
</organism>
<dbReference type="Gene3D" id="2.130.10.130">
    <property type="entry name" value="Integrin alpha, N-terminal"/>
    <property type="match status" value="3"/>
</dbReference>
<name>A0ABS1MIG4_9ACTN</name>
<sequence length="521" mass="50837">MPSVQHIGGPTRTVRETVREAGPTVTPGNSTSPAHTLRPAGRRRPTLASVACSVLLAAGLVSLDAGPATAATPGLRGDFNGDGHGDVVAASDGGAGRITVLHGAAGGLGSSRAVLDQESPGVPGHNEDGDGFGRALAAADFDADGFSDLAVGIPHEVVGTGSWEAGSVTILWGGPSGLSGGTPLPTGASDPEGPYSAVGATLAAADFTGDGHPDLAVGHEGGVRLLKGPFTRTGANSGVTVHRLPEGSEWIDAVRAADMNGDGRADLLAEANPQPENDADTSSGIWWFAGAPDGLATGRAVPGLPAGAHLAGRKAFTAGDLDGDGRADLAVGSRGEDAGSGGVGGRATVVYGAAAGPGTGRPTVSVDQDTEGVPGTSEPEDAFGGALAIGDVDGDHIGDLVIGAPGETLGSGTAAVKSAGAVTVLRGSPDGLTTAGAQMYTQDSPGVPGAAEPGDRFGAALLLTDTDHDTRADLAVTADGENGTGMLWRLPGSPAGLTGTGSAYYGAPAAPAVRFGVPLEG</sequence>
<dbReference type="SUPFAM" id="SSF69318">
    <property type="entry name" value="Integrin alpha N-terminal domain"/>
    <property type="match status" value="2"/>
</dbReference>
<dbReference type="InterPro" id="IPR013519">
    <property type="entry name" value="Int_alpha_beta-p"/>
</dbReference>
<protein>
    <submittedName>
        <fullName evidence="5">VCBS repeat-containing protein</fullName>
    </submittedName>
</protein>
<feature type="compositionally biased region" description="Low complexity" evidence="4">
    <location>
        <begin position="354"/>
        <end position="363"/>
    </location>
</feature>
<dbReference type="Pfam" id="PF01839">
    <property type="entry name" value="FG-GAP"/>
    <property type="match status" value="3"/>
</dbReference>
<keyword evidence="1" id="KW-0732">Signal</keyword>
<dbReference type="Proteomes" id="UP000629371">
    <property type="component" value="Unassembled WGS sequence"/>
</dbReference>
<feature type="region of interest" description="Disordered" evidence="4">
    <location>
        <begin position="1"/>
        <end position="42"/>
    </location>
</feature>
<evidence type="ECO:0000256" key="3">
    <source>
        <dbReference type="ARBA" id="ARBA00023180"/>
    </source>
</evidence>
<evidence type="ECO:0000313" key="6">
    <source>
        <dbReference type="Proteomes" id="UP000629371"/>
    </source>
</evidence>
<dbReference type="InterPro" id="IPR013517">
    <property type="entry name" value="FG-GAP"/>
</dbReference>
<comment type="caution">
    <text evidence="5">The sequence shown here is derived from an EMBL/GenBank/DDBJ whole genome shotgun (WGS) entry which is preliminary data.</text>
</comment>
<gene>
    <name evidence="5" type="ORF">JK360_00300</name>
</gene>
<evidence type="ECO:0000256" key="4">
    <source>
        <dbReference type="SAM" id="MobiDB-lite"/>
    </source>
</evidence>
<reference evidence="5 6" key="1">
    <citation type="submission" date="2021-01" db="EMBL/GenBank/DDBJ databases">
        <title>WGS of actinomycetes isolated from Thailand.</title>
        <authorList>
            <person name="Thawai C."/>
        </authorList>
    </citation>
    <scope>NUCLEOTIDE SEQUENCE [LARGE SCALE GENOMIC DNA]</scope>
    <source>
        <strain evidence="5 6">CH9-7</strain>
    </source>
</reference>
<accession>A0ABS1MIG4</accession>
<keyword evidence="6" id="KW-1185">Reference proteome</keyword>
<dbReference type="InterPro" id="IPR028994">
    <property type="entry name" value="Integrin_alpha_N"/>
</dbReference>
<dbReference type="SMART" id="SM00191">
    <property type="entry name" value="Int_alpha"/>
    <property type="match status" value="6"/>
</dbReference>
<proteinExistence type="predicted"/>
<evidence type="ECO:0000256" key="1">
    <source>
        <dbReference type="ARBA" id="ARBA00022729"/>
    </source>
</evidence>
<dbReference type="PANTHER" id="PTHR46580">
    <property type="entry name" value="SENSOR KINASE-RELATED"/>
    <property type="match status" value="1"/>
</dbReference>
<dbReference type="PROSITE" id="PS51470">
    <property type="entry name" value="FG_GAP"/>
    <property type="match status" value="2"/>
</dbReference>
<evidence type="ECO:0000313" key="5">
    <source>
        <dbReference type="EMBL" id="MBL1087847.1"/>
    </source>
</evidence>
<feature type="region of interest" description="Disordered" evidence="4">
    <location>
        <begin position="354"/>
        <end position="381"/>
    </location>
</feature>
<evidence type="ECO:0000256" key="2">
    <source>
        <dbReference type="ARBA" id="ARBA00022737"/>
    </source>
</evidence>
<dbReference type="Pfam" id="PF13517">
    <property type="entry name" value="FG-GAP_3"/>
    <property type="match status" value="1"/>
</dbReference>
<dbReference type="RefSeq" id="WP_201801098.1">
    <property type="nucleotide sequence ID" value="NZ_JAERRI010000001.1"/>
</dbReference>